<dbReference type="Proteomes" id="UP000054248">
    <property type="component" value="Unassembled WGS sequence"/>
</dbReference>
<reference evidence="3" key="2">
    <citation type="submission" date="2015-01" db="EMBL/GenBank/DDBJ databases">
        <title>Evolutionary Origins and Diversification of the Mycorrhizal Mutualists.</title>
        <authorList>
            <consortium name="DOE Joint Genome Institute"/>
            <consortium name="Mycorrhizal Genomics Consortium"/>
            <person name="Kohler A."/>
            <person name="Kuo A."/>
            <person name="Nagy L.G."/>
            <person name="Floudas D."/>
            <person name="Copeland A."/>
            <person name="Barry K.W."/>
            <person name="Cichocki N."/>
            <person name="Veneault-Fourrey C."/>
            <person name="LaButti K."/>
            <person name="Lindquist E.A."/>
            <person name="Lipzen A."/>
            <person name="Lundell T."/>
            <person name="Morin E."/>
            <person name="Murat C."/>
            <person name="Riley R."/>
            <person name="Ohm R."/>
            <person name="Sun H."/>
            <person name="Tunlid A."/>
            <person name="Henrissat B."/>
            <person name="Grigoriev I.V."/>
            <person name="Hibbett D.S."/>
            <person name="Martin F."/>
        </authorList>
    </citation>
    <scope>NUCLEOTIDE SEQUENCE [LARGE SCALE GENOMIC DNA]</scope>
    <source>
        <strain evidence="3">MUT 4182</strain>
    </source>
</reference>
<feature type="compositionally biased region" description="Low complexity" evidence="1">
    <location>
        <begin position="337"/>
        <end position="352"/>
    </location>
</feature>
<proteinExistence type="predicted"/>
<evidence type="ECO:0000313" key="3">
    <source>
        <dbReference type="Proteomes" id="UP000054248"/>
    </source>
</evidence>
<dbReference type="EMBL" id="KN823312">
    <property type="protein sequence ID" value="KIO18105.1"/>
    <property type="molecule type" value="Genomic_DNA"/>
</dbReference>
<feature type="compositionally biased region" description="Basic and acidic residues" evidence="1">
    <location>
        <begin position="145"/>
        <end position="158"/>
    </location>
</feature>
<name>A0A0C3PTJ7_9AGAM</name>
<evidence type="ECO:0000313" key="2">
    <source>
        <dbReference type="EMBL" id="KIO18105.1"/>
    </source>
</evidence>
<reference evidence="2 3" key="1">
    <citation type="submission" date="2014-04" db="EMBL/GenBank/DDBJ databases">
        <authorList>
            <consortium name="DOE Joint Genome Institute"/>
            <person name="Kuo A."/>
            <person name="Girlanda M."/>
            <person name="Perotto S."/>
            <person name="Kohler A."/>
            <person name="Nagy L.G."/>
            <person name="Floudas D."/>
            <person name="Copeland A."/>
            <person name="Barry K.W."/>
            <person name="Cichocki N."/>
            <person name="Veneault-Fourrey C."/>
            <person name="LaButti K."/>
            <person name="Lindquist E.A."/>
            <person name="Lipzen A."/>
            <person name="Lundell T."/>
            <person name="Morin E."/>
            <person name="Murat C."/>
            <person name="Sun H."/>
            <person name="Tunlid A."/>
            <person name="Henrissat B."/>
            <person name="Grigoriev I.V."/>
            <person name="Hibbett D.S."/>
            <person name="Martin F."/>
            <person name="Nordberg H.P."/>
            <person name="Cantor M.N."/>
            <person name="Hua S.X."/>
        </authorList>
    </citation>
    <scope>NUCLEOTIDE SEQUENCE [LARGE SCALE GENOMIC DNA]</scope>
    <source>
        <strain evidence="2 3">MUT 4182</strain>
    </source>
</reference>
<feature type="region of interest" description="Disordered" evidence="1">
    <location>
        <begin position="337"/>
        <end position="425"/>
    </location>
</feature>
<feature type="region of interest" description="Disordered" evidence="1">
    <location>
        <begin position="134"/>
        <end position="200"/>
    </location>
</feature>
<sequence>MADYAQDTLESMTPAVKQLFEKAFYGAGTTDTDSSLAEHAQSLALDEMALCAPDLGTNLHQIACRPAGQSTSISSCLLLSNHLDDRSLPSPFPEKVLKALSQHFPTFQWHHGPKLTKKTDRDCVIDALRAYERDSKRPGSAFADTGDKNDRTQPHGDYEASQSDQGEENSVQEVVKAGSSQGKEASTEGGPSTARDETSVLRGQALPVEAPSSVDHLAEAKAIFTTQREAARIAIPALLKNYEDQKELLEKTKLFIQDARERPLPRSGEGLTLQQLLDTISARRDRIMAGSKLLEEGKSLREGRAQAGQSLSEQLVRTEKWLNDHGYDIEAHHNSLKAKLSSSGSSARTTGRTKAGSQRVADGRPGSAVNQNTDSAIGNGGEGLKQIEFEVPPKEPEEQSKSGVHAHEDLEGGVLESQAGQAGSK</sequence>
<accession>A0A0C3PTJ7</accession>
<dbReference type="HOGENOM" id="CLU_645896_0_0_1"/>
<organism evidence="2 3">
    <name type="scientific">Tulasnella calospora MUT 4182</name>
    <dbReference type="NCBI Taxonomy" id="1051891"/>
    <lineage>
        <taxon>Eukaryota</taxon>
        <taxon>Fungi</taxon>
        <taxon>Dikarya</taxon>
        <taxon>Basidiomycota</taxon>
        <taxon>Agaricomycotina</taxon>
        <taxon>Agaricomycetes</taxon>
        <taxon>Cantharellales</taxon>
        <taxon>Tulasnellaceae</taxon>
        <taxon>Tulasnella</taxon>
    </lineage>
</organism>
<feature type="compositionally biased region" description="Polar residues" evidence="1">
    <location>
        <begin position="160"/>
        <end position="184"/>
    </location>
</feature>
<feature type="compositionally biased region" description="Basic and acidic residues" evidence="1">
    <location>
        <begin position="385"/>
        <end position="410"/>
    </location>
</feature>
<keyword evidence="3" id="KW-1185">Reference proteome</keyword>
<dbReference type="OrthoDB" id="3258013at2759"/>
<protein>
    <submittedName>
        <fullName evidence="2">Uncharacterized protein</fullName>
    </submittedName>
</protein>
<dbReference type="AlphaFoldDB" id="A0A0C3PTJ7"/>
<evidence type="ECO:0000256" key="1">
    <source>
        <dbReference type="SAM" id="MobiDB-lite"/>
    </source>
</evidence>
<gene>
    <name evidence="2" type="ORF">M407DRAFT_32210</name>
</gene>